<dbReference type="Pfam" id="PF18052">
    <property type="entry name" value="Rx_N"/>
    <property type="match status" value="1"/>
</dbReference>
<dbReference type="InterPro" id="IPR002182">
    <property type="entry name" value="NB-ARC"/>
</dbReference>
<dbReference type="AlphaFoldDB" id="A0A803LGW0"/>
<dbReference type="Proteomes" id="UP000596660">
    <property type="component" value="Unplaced"/>
</dbReference>
<proteinExistence type="predicted"/>
<name>A0A803LGW0_CHEQI</name>
<evidence type="ECO:0000256" key="3">
    <source>
        <dbReference type="ARBA" id="ARBA00022821"/>
    </source>
</evidence>
<keyword evidence="4" id="KW-0067">ATP-binding</keyword>
<organism evidence="9 10">
    <name type="scientific">Chenopodium quinoa</name>
    <name type="common">Quinoa</name>
    <dbReference type="NCBI Taxonomy" id="63459"/>
    <lineage>
        <taxon>Eukaryota</taxon>
        <taxon>Viridiplantae</taxon>
        <taxon>Streptophyta</taxon>
        <taxon>Embryophyta</taxon>
        <taxon>Tracheophyta</taxon>
        <taxon>Spermatophyta</taxon>
        <taxon>Magnoliopsida</taxon>
        <taxon>eudicotyledons</taxon>
        <taxon>Gunneridae</taxon>
        <taxon>Pentapetalae</taxon>
        <taxon>Caryophyllales</taxon>
        <taxon>Chenopodiaceae</taxon>
        <taxon>Chenopodioideae</taxon>
        <taxon>Atripliceae</taxon>
        <taxon>Chenopodium</taxon>
    </lineage>
</organism>
<dbReference type="Gene3D" id="3.40.50.300">
    <property type="entry name" value="P-loop containing nucleotide triphosphate hydrolases"/>
    <property type="match status" value="1"/>
</dbReference>
<evidence type="ECO:0000259" key="8">
    <source>
        <dbReference type="Pfam" id="PF23598"/>
    </source>
</evidence>
<dbReference type="Pfam" id="PF23598">
    <property type="entry name" value="LRR_14"/>
    <property type="match status" value="2"/>
</dbReference>
<dbReference type="GO" id="GO:0051707">
    <property type="term" value="P:response to other organism"/>
    <property type="evidence" value="ECO:0007669"/>
    <property type="project" value="UniProtKB-ARBA"/>
</dbReference>
<protein>
    <submittedName>
        <fullName evidence="9">Uncharacterized protein</fullName>
    </submittedName>
</protein>
<keyword evidence="10" id="KW-1185">Reference proteome</keyword>
<reference evidence="9" key="1">
    <citation type="journal article" date="2017" name="Nature">
        <title>The genome of Chenopodium quinoa.</title>
        <authorList>
            <person name="Jarvis D.E."/>
            <person name="Ho Y.S."/>
            <person name="Lightfoot D.J."/>
            <person name="Schmoeckel S.M."/>
            <person name="Li B."/>
            <person name="Borm T.J.A."/>
            <person name="Ohyanagi H."/>
            <person name="Mineta K."/>
            <person name="Michell C.T."/>
            <person name="Saber N."/>
            <person name="Kharbatia N.M."/>
            <person name="Rupper R.R."/>
            <person name="Sharp A.R."/>
            <person name="Dally N."/>
            <person name="Boughton B.A."/>
            <person name="Woo Y.H."/>
            <person name="Gao G."/>
            <person name="Schijlen E.G.W.M."/>
            <person name="Guo X."/>
            <person name="Momin A.A."/>
            <person name="Negrao S."/>
            <person name="Al-Babili S."/>
            <person name="Gehring C."/>
            <person name="Roessner U."/>
            <person name="Jung C."/>
            <person name="Murphy K."/>
            <person name="Arold S.T."/>
            <person name="Gojobori T."/>
            <person name="van der Linden C.G."/>
            <person name="van Loo E.N."/>
            <person name="Jellen E.N."/>
            <person name="Maughan P.J."/>
            <person name="Tester M."/>
        </authorList>
    </citation>
    <scope>NUCLEOTIDE SEQUENCE [LARGE SCALE GENOMIC DNA]</scope>
    <source>
        <strain evidence="9">cv. PI 614886</strain>
    </source>
</reference>
<keyword evidence="3" id="KW-0611">Plant defense</keyword>
<dbReference type="InterPro" id="IPR027417">
    <property type="entry name" value="P-loop_NTPase"/>
</dbReference>
<dbReference type="InterPro" id="IPR055414">
    <property type="entry name" value="LRR_R13L4/SHOC2-like"/>
</dbReference>
<dbReference type="InterPro" id="IPR032675">
    <property type="entry name" value="LRR_dom_sf"/>
</dbReference>
<feature type="domain" description="Disease resistance R13L4/SHOC-2-like LRR" evidence="8">
    <location>
        <begin position="662"/>
        <end position="955"/>
    </location>
</feature>
<feature type="domain" description="NB-ARC" evidence="5">
    <location>
        <begin position="248"/>
        <end position="306"/>
    </location>
</feature>
<keyword evidence="2" id="KW-0547">Nucleotide-binding</keyword>
<sequence>MADLGITLAERLIEVTGCAIIKEICDMWGYKSQLQDLIKTVSTIKNVLLDADSKRELSHETRGYIEDLKAAVYDADDLFDEFFTLAELKLLDGNKDDKFLKKVRCFFSGKKKEVSQAHRMSRQVKEIKEQLDSIVSNHHKYGLSVDYKPICRRREETSSYVDAGDIIGREDDKKAVIDMLFSPNDVYESFRFVTIVGVGGLGKTALAQLVCNDERVQAEFPDSKLRLWVCVSDQDGEPFDVKVILYCEKWRSLCRFLMVGQEGSRIVVTTRSEITAKIIGKKRVHKLQGLSKENSWLLFESVAFDKWEYEHENHLELVEIGKNIVEKCYNIPLAIKTVGSLLFGQHVNKWKTFEQNGFVGIGKGDNEIMSILKLSYYNLKPSLKNCFSYCALFPKDFMLSRKELISLWMAQGYIVSLDRDQSIEDAAEEHFLILVRRCFFQDVKKDRYGEIGSVKIHDLMHDVALEVGREELGVVSSNTAKLGDKVRHVYFVHGTFSQSYSFDSKIRSFISMQPRLGDLLYAHIGSWMCLRVLCLNSIGIKRLSDLIGKLLHLRYLDLSWSIHLEALSYSITGLHNLQTLDLNGCKNLMELPKDFSKMVKLRYLDLSFCTKLTGMPCMDKLTNLRHLNLSHCHELSIMPSGMDKLTCLRHLDLSGCRSLTSMPTSIGKLTSLRHFDLSNCHSLSSMSTSIGQLTSLRHFDLSNCRSLSSMFTSIGQLKSLRHFDLSNCHSLSSMPTSMGQLTSLRHFDLSYCHSLASMPSGMGKLTNLRVLPFFVVGMEKRISGKEQCMGELGDLKPLTNLEGRIWIKIGKFNKNDGGGEYLKGLKYLTEVEIEFSVDEDGNNECFEWEGVMEKLEPPSNVKKFTLLIYKGTTIPRWGRASDNWALSLPHLVEIQLNICYSLEQIPLLSKLRNLKSLSLYCLFKLEFMENTSSNKGNDEEDLTAFFPSLESLNIWHLDSLKGWWREEELIENDDNGRILRSSFTFPRLSELVIRECPKLTSFPSCQNLEDLDLDEVDYFGNSQGDVTLREVKIDDVGLLNLIHYPVNKLHIHENKKVESLSEYGDVFLKYKYTCSLRCLEISFCSNLRTLGKAGLEHLTALEELHLDCNNQLSFSEDDDGMPWKSLQHCLRSLSISYCSAIKSLPESMRNLTSLQNLIIFECPELEERTLLYAKTGVAVILD</sequence>
<dbReference type="Pfam" id="PF00931">
    <property type="entry name" value="NB-ARC"/>
    <property type="match status" value="2"/>
</dbReference>
<dbReference type="EnsemblPlants" id="AUR62013207-RA">
    <property type="protein sequence ID" value="AUR62013207-RA:cds"/>
    <property type="gene ID" value="AUR62013207"/>
</dbReference>
<dbReference type="Pfam" id="PF23559">
    <property type="entry name" value="WHD_DRP"/>
    <property type="match status" value="1"/>
</dbReference>
<evidence type="ECO:0000259" key="6">
    <source>
        <dbReference type="Pfam" id="PF18052"/>
    </source>
</evidence>
<dbReference type="PANTHER" id="PTHR36766:SF35">
    <property type="entry name" value="DISEASE RESISTANCE PROTEIN RGA3"/>
    <property type="match status" value="1"/>
</dbReference>
<reference evidence="9" key="2">
    <citation type="submission" date="2021-03" db="UniProtKB">
        <authorList>
            <consortium name="EnsemblPlants"/>
        </authorList>
    </citation>
    <scope>IDENTIFICATION</scope>
</reference>
<dbReference type="Gene3D" id="1.20.5.4130">
    <property type="match status" value="1"/>
</dbReference>
<evidence type="ECO:0000259" key="7">
    <source>
        <dbReference type="Pfam" id="PF23559"/>
    </source>
</evidence>
<evidence type="ECO:0000256" key="4">
    <source>
        <dbReference type="ARBA" id="ARBA00022840"/>
    </source>
</evidence>
<evidence type="ECO:0000313" key="9">
    <source>
        <dbReference type="EnsemblPlants" id="AUR62013207-RA:cds"/>
    </source>
</evidence>
<accession>A0A803LGW0</accession>
<dbReference type="SMART" id="SM00367">
    <property type="entry name" value="LRR_CC"/>
    <property type="match status" value="5"/>
</dbReference>
<dbReference type="Gene3D" id="1.10.8.430">
    <property type="entry name" value="Helical domain of apoptotic protease-activating factors"/>
    <property type="match status" value="1"/>
</dbReference>
<dbReference type="PANTHER" id="PTHR36766">
    <property type="entry name" value="PLANT BROAD-SPECTRUM MILDEW RESISTANCE PROTEIN RPW8"/>
    <property type="match status" value="1"/>
</dbReference>
<dbReference type="SUPFAM" id="SSF52540">
    <property type="entry name" value="P-loop containing nucleoside triphosphate hydrolases"/>
    <property type="match status" value="1"/>
</dbReference>
<evidence type="ECO:0000256" key="1">
    <source>
        <dbReference type="ARBA" id="ARBA00022737"/>
    </source>
</evidence>
<feature type="domain" description="Disease resistance protein winged helix" evidence="7">
    <location>
        <begin position="392"/>
        <end position="464"/>
    </location>
</feature>
<dbReference type="InterPro" id="IPR058922">
    <property type="entry name" value="WHD_DRP"/>
</dbReference>
<evidence type="ECO:0000259" key="5">
    <source>
        <dbReference type="Pfam" id="PF00931"/>
    </source>
</evidence>
<evidence type="ECO:0000313" key="10">
    <source>
        <dbReference type="Proteomes" id="UP000596660"/>
    </source>
</evidence>
<feature type="domain" description="Disease resistance N-terminal" evidence="6">
    <location>
        <begin position="11"/>
        <end position="89"/>
    </location>
</feature>
<feature type="domain" description="Disease resistance R13L4/SHOC-2-like LRR" evidence="8">
    <location>
        <begin position="505"/>
        <end position="653"/>
    </location>
</feature>
<dbReference type="SUPFAM" id="SSF52058">
    <property type="entry name" value="L domain-like"/>
    <property type="match status" value="2"/>
</dbReference>
<dbReference type="Gene3D" id="3.80.10.10">
    <property type="entry name" value="Ribonuclease Inhibitor"/>
    <property type="match status" value="4"/>
</dbReference>
<dbReference type="InterPro" id="IPR006553">
    <property type="entry name" value="Leu-rich_rpt_Cys-con_subtyp"/>
</dbReference>
<dbReference type="GO" id="GO:0005524">
    <property type="term" value="F:ATP binding"/>
    <property type="evidence" value="ECO:0007669"/>
    <property type="project" value="UniProtKB-KW"/>
</dbReference>
<feature type="domain" description="NB-ARC" evidence="5">
    <location>
        <begin position="170"/>
        <end position="235"/>
    </location>
</feature>
<dbReference type="GO" id="GO:0006952">
    <property type="term" value="P:defense response"/>
    <property type="evidence" value="ECO:0007669"/>
    <property type="project" value="UniProtKB-KW"/>
</dbReference>
<dbReference type="PRINTS" id="PR00364">
    <property type="entry name" value="DISEASERSIST"/>
</dbReference>
<dbReference type="GO" id="GO:0043531">
    <property type="term" value="F:ADP binding"/>
    <property type="evidence" value="ECO:0007669"/>
    <property type="project" value="InterPro"/>
</dbReference>
<dbReference type="Gramene" id="AUR62013207-RA">
    <property type="protein sequence ID" value="AUR62013207-RA:cds"/>
    <property type="gene ID" value="AUR62013207"/>
</dbReference>
<dbReference type="InterPro" id="IPR041118">
    <property type="entry name" value="Rx_N"/>
</dbReference>
<dbReference type="InterPro" id="IPR042197">
    <property type="entry name" value="Apaf_helical"/>
</dbReference>
<keyword evidence="1" id="KW-0677">Repeat</keyword>
<dbReference type="InterPro" id="IPR036388">
    <property type="entry name" value="WH-like_DNA-bd_sf"/>
</dbReference>
<evidence type="ECO:0000256" key="2">
    <source>
        <dbReference type="ARBA" id="ARBA00022741"/>
    </source>
</evidence>
<dbReference type="Gene3D" id="1.10.10.10">
    <property type="entry name" value="Winged helix-like DNA-binding domain superfamily/Winged helix DNA-binding domain"/>
    <property type="match status" value="1"/>
</dbReference>
<dbReference type="FunFam" id="1.10.10.10:FF:000322">
    <property type="entry name" value="Probable disease resistance protein At1g63360"/>
    <property type="match status" value="1"/>
</dbReference>